<feature type="region of interest" description="Disordered" evidence="1">
    <location>
        <begin position="1"/>
        <end position="40"/>
    </location>
</feature>
<sequence length="40" mass="4310">MFHLSEETSTTSPAANHMSSETCPFSHLDMSAKTAAEARP</sequence>
<evidence type="ECO:0000313" key="3">
    <source>
        <dbReference type="Proteomes" id="UP001221686"/>
    </source>
</evidence>
<accession>A0ABT5DPG4</accession>
<evidence type="ECO:0000256" key="1">
    <source>
        <dbReference type="SAM" id="MobiDB-lite"/>
    </source>
</evidence>
<proteinExistence type="predicted"/>
<dbReference type="EMBL" id="JAQNDL010000001">
    <property type="protein sequence ID" value="MDC0715545.1"/>
    <property type="molecule type" value="Genomic_DNA"/>
</dbReference>
<dbReference type="RefSeq" id="WP_272083968.1">
    <property type="nucleotide sequence ID" value="NZ_JAQNDL010000001.1"/>
</dbReference>
<reference evidence="2 3" key="1">
    <citation type="submission" date="2022-11" db="EMBL/GenBank/DDBJ databases">
        <title>Minimal conservation of predation-associated metabolite biosynthetic gene clusters underscores biosynthetic potential of Myxococcota including descriptions for ten novel species: Archangium lansinium sp. nov., Myxococcus landrumus sp. nov., Nannocystis bai.</title>
        <authorList>
            <person name="Ahearne A."/>
            <person name="Stevens C."/>
            <person name="Dowd S."/>
        </authorList>
    </citation>
    <scope>NUCLEOTIDE SEQUENCE [LARGE SCALE GENOMIC DNA]</scope>
    <source>
        <strain evidence="2 3">BB15-2</strain>
    </source>
</reference>
<name>A0ABT5DPG4_9BACT</name>
<dbReference type="Proteomes" id="UP001221686">
    <property type="component" value="Unassembled WGS sequence"/>
</dbReference>
<gene>
    <name evidence="2" type="ORF">POL25_01500</name>
</gene>
<feature type="compositionally biased region" description="Polar residues" evidence="1">
    <location>
        <begin position="7"/>
        <end position="23"/>
    </location>
</feature>
<comment type="caution">
    <text evidence="2">The sequence shown here is derived from an EMBL/GenBank/DDBJ whole genome shotgun (WGS) entry which is preliminary data.</text>
</comment>
<keyword evidence="3" id="KW-1185">Reference proteome</keyword>
<protein>
    <submittedName>
        <fullName evidence="2">Uncharacterized protein</fullName>
    </submittedName>
</protein>
<organism evidence="2 3">
    <name type="scientific">Nannocystis bainbridge</name>
    <dbReference type="NCBI Taxonomy" id="2995303"/>
    <lineage>
        <taxon>Bacteria</taxon>
        <taxon>Pseudomonadati</taxon>
        <taxon>Myxococcota</taxon>
        <taxon>Polyangia</taxon>
        <taxon>Nannocystales</taxon>
        <taxon>Nannocystaceae</taxon>
        <taxon>Nannocystis</taxon>
    </lineage>
</organism>
<evidence type="ECO:0000313" key="2">
    <source>
        <dbReference type="EMBL" id="MDC0715545.1"/>
    </source>
</evidence>